<dbReference type="AlphaFoldDB" id="A0A2I8VKS6"/>
<dbReference type="EMBL" id="CP026309">
    <property type="protein sequence ID" value="AUV82521.1"/>
    <property type="molecule type" value="Genomic_DNA"/>
</dbReference>
<keyword evidence="2" id="KW-1185">Reference proteome</keyword>
<gene>
    <name evidence="1" type="ORF">C2R22_13455</name>
</gene>
<sequence length="71" mass="8263">MKTVEIDDSIYEKIEDRIAQNRFDGVDEYVEFILAEVIFSALEQDDGADTRERIDKEEVESRLESLGYIDS</sequence>
<accession>A0A2I8VKS6</accession>
<evidence type="ECO:0000313" key="1">
    <source>
        <dbReference type="EMBL" id="AUV82521.1"/>
    </source>
</evidence>
<protein>
    <submittedName>
        <fullName evidence="1">CopG family transcriptional regulator</fullName>
    </submittedName>
</protein>
<evidence type="ECO:0000313" key="2">
    <source>
        <dbReference type="Proteomes" id="UP000236584"/>
    </source>
</evidence>
<dbReference type="GeneID" id="35593116"/>
<name>A0A2I8VKS6_9EURY</name>
<dbReference type="KEGG" id="srub:C2R22_13455"/>
<organism evidence="1 2">
    <name type="scientific">Salinigranum rubrum</name>
    <dbReference type="NCBI Taxonomy" id="755307"/>
    <lineage>
        <taxon>Archaea</taxon>
        <taxon>Methanobacteriati</taxon>
        <taxon>Methanobacteriota</taxon>
        <taxon>Stenosarchaea group</taxon>
        <taxon>Halobacteria</taxon>
        <taxon>Halobacteriales</taxon>
        <taxon>Haloferacaceae</taxon>
        <taxon>Salinigranum</taxon>
    </lineage>
</organism>
<dbReference type="RefSeq" id="WP_103426210.1">
    <property type="nucleotide sequence ID" value="NZ_CP026309.1"/>
</dbReference>
<dbReference type="Proteomes" id="UP000236584">
    <property type="component" value="Chromosome"/>
</dbReference>
<reference evidence="1 2" key="1">
    <citation type="submission" date="2018-01" db="EMBL/GenBank/DDBJ databases">
        <title>Complete genome sequence of Salinigranum rubrum GX10T, an extremely halophilic archaeon isolated from a marine solar saltern.</title>
        <authorList>
            <person name="Han S."/>
        </authorList>
    </citation>
    <scope>NUCLEOTIDE SEQUENCE [LARGE SCALE GENOMIC DNA]</scope>
    <source>
        <strain evidence="1 2">GX10</strain>
    </source>
</reference>
<proteinExistence type="predicted"/>